<proteinExistence type="predicted"/>
<evidence type="ECO:0000313" key="2">
    <source>
        <dbReference type="Proteomes" id="UP000299102"/>
    </source>
</evidence>
<organism evidence="1 2">
    <name type="scientific">Eumeta variegata</name>
    <name type="common">Bagworm moth</name>
    <name type="synonym">Eumeta japonica</name>
    <dbReference type="NCBI Taxonomy" id="151549"/>
    <lineage>
        <taxon>Eukaryota</taxon>
        <taxon>Metazoa</taxon>
        <taxon>Ecdysozoa</taxon>
        <taxon>Arthropoda</taxon>
        <taxon>Hexapoda</taxon>
        <taxon>Insecta</taxon>
        <taxon>Pterygota</taxon>
        <taxon>Neoptera</taxon>
        <taxon>Endopterygota</taxon>
        <taxon>Lepidoptera</taxon>
        <taxon>Glossata</taxon>
        <taxon>Ditrysia</taxon>
        <taxon>Tineoidea</taxon>
        <taxon>Psychidae</taxon>
        <taxon>Oiketicinae</taxon>
        <taxon>Eumeta</taxon>
    </lineage>
</organism>
<gene>
    <name evidence="1" type="ORF">EVAR_91602_1</name>
</gene>
<reference evidence="1 2" key="1">
    <citation type="journal article" date="2019" name="Commun. Biol.">
        <title>The bagworm genome reveals a unique fibroin gene that provides high tensile strength.</title>
        <authorList>
            <person name="Kono N."/>
            <person name="Nakamura H."/>
            <person name="Ohtoshi R."/>
            <person name="Tomita M."/>
            <person name="Numata K."/>
            <person name="Arakawa K."/>
        </authorList>
    </citation>
    <scope>NUCLEOTIDE SEQUENCE [LARGE SCALE GENOMIC DNA]</scope>
</reference>
<keyword evidence="2" id="KW-1185">Reference proteome</keyword>
<comment type="caution">
    <text evidence="1">The sequence shown here is derived from an EMBL/GenBank/DDBJ whole genome shotgun (WGS) entry which is preliminary data.</text>
</comment>
<sequence length="131" mass="15069">MNLALVDLLRIKVYEVSVMTNVVFNRKGAEFYRDRRSGLSGRRWRLRLPVRILSVQGQVSSAAQNEPSRPVTPHTLTAYRREVSLPLSPFLEILSKSFYFKRNTLNLTPALARQGGDRRDGDVRDRRLEAL</sequence>
<dbReference type="EMBL" id="BGZK01000238">
    <property type="protein sequence ID" value="GBP30861.1"/>
    <property type="molecule type" value="Genomic_DNA"/>
</dbReference>
<dbReference type="Proteomes" id="UP000299102">
    <property type="component" value="Unassembled WGS sequence"/>
</dbReference>
<evidence type="ECO:0000313" key="1">
    <source>
        <dbReference type="EMBL" id="GBP30861.1"/>
    </source>
</evidence>
<accession>A0A4C1UWK1</accession>
<name>A0A4C1UWK1_EUMVA</name>
<dbReference type="AlphaFoldDB" id="A0A4C1UWK1"/>
<protein>
    <submittedName>
        <fullName evidence="1">Uncharacterized protein</fullName>
    </submittedName>
</protein>